<sequence length="251" mass="28143">MRKIVCIAGLARAGKDTFASELVYALAGLDCDVQLIRFADPLKAASARLWGDVPDDTKEVKRMIMYEELIEVAKQTADMLHVPQHSDFWYTLGRSFEQDYVPSVHGYNLSPRRLEQILGTEIMRRFYPGCFVDRVVRVSGDAEFTIVPDCRFENEQLIADHLAFIYRDSVNGAEVPEHGSEALNRTIDLELRAYTSLPEYHVRIPRALHVFDNSGTEDEIKAKAAAWGLSLSLDTVVSRPAPAAPEGESNV</sequence>
<evidence type="ECO:0000313" key="2">
    <source>
        <dbReference type="Proteomes" id="UP000319935"/>
    </source>
</evidence>
<dbReference type="InterPro" id="IPR027417">
    <property type="entry name" value="P-loop_NTPase"/>
</dbReference>
<accession>A0A514CVR9</accession>
<name>A0A514CVR9_9CAUD</name>
<proteinExistence type="predicted"/>
<gene>
    <name evidence="1" type="ORF">Axy21_027</name>
</gene>
<protein>
    <recommendedName>
        <fullName evidence="3">DNMP kinase</fullName>
    </recommendedName>
</protein>
<dbReference type="Proteomes" id="UP000319935">
    <property type="component" value="Segment"/>
</dbReference>
<evidence type="ECO:0008006" key="3">
    <source>
        <dbReference type="Google" id="ProtNLM"/>
    </source>
</evidence>
<keyword evidence="2" id="KW-1185">Reference proteome</keyword>
<organism evidence="1 2">
    <name type="scientific">Achromobacter phage vB_AxyP_19-32_Axy21</name>
    <dbReference type="NCBI Taxonomy" id="2591045"/>
    <lineage>
        <taxon>Viruses</taxon>
        <taxon>Duplodnaviria</taxon>
        <taxon>Heunggongvirae</taxon>
        <taxon>Uroviricota</taxon>
        <taxon>Caudoviricetes</taxon>
        <taxon>Autographivirales</taxon>
        <taxon>Autoscriptoviridae</taxon>
        <taxon>Axyvirus</taxon>
        <taxon>Axyvirus 1932Axy21</taxon>
    </lineage>
</organism>
<dbReference type="EMBL" id="MK962638">
    <property type="protein sequence ID" value="QDH84558.1"/>
    <property type="molecule type" value="Genomic_DNA"/>
</dbReference>
<reference evidence="1 2" key="1">
    <citation type="submission" date="2019-05" db="EMBL/GenBank/DDBJ databases">
        <title>Complete genome sequence of sixteen phages from Abidjan, cote d'Ivoire, isolated on a single strain of Achromobacter xylosoxidans.</title>
        <authorList>
            <person name="Essoh C."/>
            <person name="Vernadet J.-P."/>
            <person name="Vergnaud G."/>
            <person name="Pourcel C."/>
        </authorList>
    </citation>
    <scope>NUCLEOTIDE SEQUENCE [LARGE SCALE GENOMIC DNA]</scope>
</reference>
<dbReference type="Gene3D" id="3.40.50.300">
    <property type="entry name" value="P-loop containing nucleotide triphosphate hydrolases"/>
    <property type="match status" value="1"/>
</dbReference>
<evidence type="ECO:0000313" key="1">
    <source>
        <dbReference type="EMBL" id="QDH84558.1"/>
    </source>
</evidence>